<dbReference type="AlphaFoldDB" id="A0A7W2HS77"/>
<dbReference type="Pfam" id="PF15575">
    <property type="entry name" value="Imm49"/>
    <property type="match status" value="1"/>
</dbReference>
<sequence>MLSVPRAAIFPTWDAWVDAMQIGSALFAAATTAESHVRCRIAHADRTLPANGSQWYVNPSTWLDAFYLAVVCREKDRITALCHVPMSLLRENGSRFEAHHYAWIEILRSYWLGGQDLVQKLISAIDCTDPQSVADPETVSKLLHPPMEMFHRFIRKDHTDFNQALTSALALHREYWTEEDRAHQISGLVALAPLAMVCMAYDAGVPVEIESDYLPAVLITRNWCGEFPT</sequence>
<evidence type="ECO:0000313" key="1">
    <source>
        <dbReference type="EMBL" id="MBA5219802.1"/>
    </source>
</evidence>
<proteinExistence type="predicted"/>
<dbReference type="RefSeq" id="WP_191851499.1">
    <property type="nucleotide sequence ID" value="NZ_JACERG010000002.1"/>
</dbReference>
<name>A0A7W2HS77_9ACTN</name>
<organism evidence="1 2">
    <name type="scientific">Streptomyces griseoaurantiacus</name>
    <dbReference type="NCBI Taxonomy" id="68213"/>
    <lineage>
        <taxon>Bacteria</taxon>
        <taxon>Bacillati</taxon>
        <taxon>Actinomycetota</taxon>
        <taxon>Actinomycetes</taxon>
        <taxon>Kitasatosporales</taxon>
        <taxon>Streptomycetaceae</taxon>
        <taxon>Streptomyces</taxon>
        <taxon>Streptomyces aurantiacus group</taxon>
    </lineage>
</organism>
<accession>A0A7W2HS77</accession>
<reference evidence="1 2" key="1">
    <citation type="submission" date="2020-07" db="EMBL/GenBank/DDBJ databases">
        <title>Differential regulation of undecylprodigiosin biosynthesis in the yeast-scavenging Streptomyces strain MBK6.</title>
        <authorList>
            <person name="Baral B."/>
            <person name="Siitonen V."/>
            <person name="Laughlin M."/>
            <person name="Yamada K."/>
            <person name="Ilomaeki M."/>
            <person name="Metsae-Ketelae M."/>
            <person name="Niemi J."/>
        </authorList>
    </citation>
    <scope>NUCLEOTIDE SEQUENCE [LARGE SCALE GENOMIC DNA]</scope>
    <source>
        <strain evidence="1 2">MBK6</strain>
    </source>
</reference>
<dbReference type="InterPro" id="IPR029074">
    <property type="entry name" value="Imm49"/>
</dbReference>
<evidence type="ECO:0000313" key="2">
    <source>
        <dbReference type="Proteomes" id="UP000587608"/>
    </source>
</evidence>
<comment type="caution">
    <text evidence="1">The sequence shown here is derived from an EMBL/GenBank/DDBJ whole genome shotgun (WGS) entry which is preliminary data.</text>
</comment>
<protein>
    <submittedName>
        <fullName evidence="1">Immunity 49 family protein</fullName>
    </submittedName>
</protein>
<dbReference type="EMBL" id="JACERG010000002">
    <property type="protein sequence ID" value="MBA5219802.1"/>
    <property type="molecule type" value="Genomic_DNA"/>
</dbReference>
<dbReference type="Proteomes" id="UP000587608">
    <property type="component" value="Unassembled WGS sequence"/>
</dbReference>
<gene>
    <name evidence="1" type="ORF">H1X69_00025</name>
</gene>